<dbReference type="AlphaFoldDB" id="A0A177ARC4"/>
<dbReference type="PANTHER" id="PTHR44324">
    <property type="entry name" value="WD40 REPEAT DOMAIN 95"/>
    <property type="match status" value="1"/>
</dbReference>
<dbReference type="OrthoDB" id="5980302at2759"/>
<dbReference type="InterPro" id="IPR036322">
    <property type="entry name" value="WD40_repeat_dom_sf"/>
</dbReference>
<organism evidence="2 3">
    <name type="scientific">Intoshia linei</name>
    <dbReference type="NCBI Taxonomy" id="1819745"/>
    <lineage>
        <taxon>Eukaryota</taxon>
        <taxon>Metazoa</taxon>
        <taxon>Spiralia</taxon>
        <taxon>Lophotrochozoa</taxon>
        <taxon>Mesozoa</taxon>
        <taxon>Orthonectida</taxon>
        <taxon>Rhopaluridae</taxon>
        <taxon>Intoshia</taxon>
    </lineage>
</organism>
<evidence type="ECO:0000256" key="1">
    <source>
        <dbReference type="ARBA" id="ARBA00022737"/>
    </source>
</evidence>
<evidence type="ECO:0000313" key="3">
    <source>
        <dbReference type="Proteomes" id="UP000078046"/>
    </source>
</evidence>
<dbReference type="EMBL" id="LWCA01001750">
    <property type="protein sequence ID" value="OAF64567.1"/>
    <property type="molecule type" value="Genomic_DNA"/>
</dbReference>
<protein>
    <submittedName>
        <fullName evidence="2">Uncharacterized protein</fullName>
    </submittedName>
</protein>
<dbReference type="SUPFAM" id="SSF50978">
    <property type="entry name" value="WD40 repeat-like"/>
    <property type="match status" value="1"/>
</dbReference>
<dbReference type="InterPro" id="IPR051242">
    <property type="entry name" value="WD-EF-hand_domain"/>
</dbReference>
<evidence type="ECO:0000313" key="2">
    <source>
        <dbReference type="EMBL" id="OAF64567.1"/>
    </source>
</evidence>
<keyword evidence="1" id="KW-0677">Repeat</keyword>
<dbReference type="PANTHER" id="PTHR44324:SF2">
    <property type="entry name" value="WD REPEAT-CONTAINING PROTEIN 64"/>
    <property type="match status" value="1"/>
</dbReference>
<reference evidence="2 3" key="1">
    <citation type="submission" date="2016-04" db="EMBL/GenBank/DDBJ databases">
        <title>The genome of Intoshia linei affirms orthonectids as highly simplified spiralians.</title>
        <authorList>
            <person name="Mikhailov K.V."/>
            <person name="Slusarev G.S."/>
            <person name="Nikitin M.A."/>
            <person name="Logacheva M.D."/>
            <person name="Penin A."/>
            <person name="Aleoshin V."/>
            <person name="Panchin Y.V."/>
        </authorList>
    </citation>
    <scope>NUCLEOTIDE SEQUENCE [LARGE SCALE GENOMIC DNA]</scope>
    <source>
        <strain evidence="2">Intl2013</strain>
        <tissue evidence="2">Whole animal</tissue>
    </source>
</reference>
<name>A0A177ARC4_9BILA</name>
<keyword evidence="3" id="KW-1185">Reference proteome</keyword>
<gene>
    <name evidence="2" type="ORF">A3Q56_07727</name>
</gene>
<proteinExistence type="predicted"/>
<dbReference type="Proteomes" id="UP000078046">
    <property type="component" value="Unassembled WGS sequence"/>
</dbReference>
<accession>A0A177ARC4</accession>
<sequence>MSEKNLPNSTSSELNFEIDNFQNKLIAFEYYITRITLKKKDVTSEERRKHINDNIQFNRYFKEIINIFDYEFTKSDVKYVYEKMKINPDAAIEWPDLFGYRRNDKDKNATTQNSVFSLSSRKRVYDVFKGNKKYRDVIVCMKYIECLDCFFTVTRKGSIIQWTNNLRISASIDIDESIWFTSCNYSLFLKRLLLTGDRTILFWDNRANVSSSSTLILKIPYSSPLCIICFNEKSNHLESIILFGDDEGYFNVMQVSLHDLSHKNQHKIKKSNKISYMDVSKLQRPIVKYKLHSNWINDYSVSNFAILGRFNSGKLEK</sequence>
<comment type="caution">
    <text evidence="2">The sequence shown here is derived from an EMBL/GenBank/DDBJ whole genome shotgun (WGS) entry which is preliminary data.</text>
</comment>